<name>A0A8H4RLC9_9HELO</name>
<keyword evidence="2" id="KW-0539">Nucleus</keyword>
<dbReference type="GO" id="GO:0003677">
    <property type="term" value="F:DNA binding"/>
    <property type="evidence" value="ECO:0007669"/>
    <property type="project" value="InterPro"/>
</dbReference>
<sequence length="995" mass="111357">MTTPRAIRKVFLAIEQNEGAGARVRRSIGGPQLRELSPFLMLDHFSSTSLAGFPDHPHRGQETITYLLNGELDHEDFTGNKGTIKTGGLQFMTAGRGIMHSEMPRPNADGSPNIGLQLWVDLPQSLKKCEPRYRDLQAPEIPNIDIDDKKVHIKIISGKSHGVDSVKELAYTPVWILDIEIKPGGKITQDLPSGWNAFAYTLTGTTTFTVGDDKRVVGQYHNVVFEQKGDTVSAAVEASAKENGHFLLIAGLPLDQTVVRYGPFVMNTEEEIQQAMMDFRTCSNGFERARGWESIIGGTSTLFCEVVISFYLKSAGSTRANNAAKENAKGDPELQKLRRKARCVFRPEFPSSCVDCFERRIPCQDQNSNETQNLQSDNVTPLSERVAHLEALVQSLSTGNIASLSNPGHPAMDDSTSLLADKSTSLFGLSVGSHNNATILGLFDNSILKREPSTDGKILKSINSKDSQVCRELLSSLPSPDDLKQILEIAGGWFRGWEHLFSEIQPDKSCNTLEDFVTSGFEQQNPVRVAMGLLCLAISLQSGAKFNLQLYNYNLPLPPMDLSNHYLNLVDHFVISDDDYSGSIAFVDLIAMHAKCLVNLCKISKSWSYFRRAISNAQLLGLHQNQNIGIEEQDASSQRRKDGWWSLNILDRYTSLLLGLPYAATLELHEVDINDIDPRSDVCTVLYHRQLAVIAGIVIDRNQKPNPSLSSTIEIERKLDEVASMLPESWWNDEALTPRSQLDAEIFYKRLMSRHWASQIRIFLHLPFAFKSYTESQFEYNRLACFDAVRKASRLYQILREDREAAFHMCNILDFSGFLAALILLLGRTQKGPTFLAPDLDLEKADKFSVEATCEILRKAALEPGCAVAVQGLQVLETLKSSTIYNDKLVKESKPWEGTLTVPYFGRIKISTRKSQQSRQQRSFEEQPNSLPGTAQKTLFGTNQQEPDLFLSQTADVGDLLDFPDSFVEFPQMDIDWQQMPNIGDLDQDWSFFAD</sequence>
<dbReference type="AlphaFoldDB" id="A0A8H4RLC9"/>
<dbReference type="Pfam" id="PF04082">
    <property type="entry name" value="Fungal_trans"/>
    <property type="match status" value="1"/>
</dbReference>
<dbReference type="InterPro" id="IPR014710">
    <property type="entry name" value="RmlC-like_jellyroll"/>
</dbReference>
<reference evidence="6 7" key="1">
    <citation type="submission" date="2020-03" db="EMBL/GenBank/DDBJ databases">
        <title>Draft Genome Sequence of Cudoniella acicularis.</title>
        <authorList>
            <person name="Buettner E."/>
            <person name="Kellner H."/>
        </authorList>
    </citation>
    <scope>NUCLEOTIDE SEQUENCE [LARGE SCALE GENOMIC DNA]</scope>
    <source>
        <strain evidence="6 7">DSM 108380</strain>
    </source>
</reference>
<accession>A0A8H4RLC9</accession>
<dbReference type="Gene3D" id="2.60.120.10">
    <property type="entry name" value="Jelly Rolls"/>
    <property type="match status" value="2"/>
</dbReference>
<dbReference type="PANTHER" id="PTHR13903">
    <property type="entry name" value="PIRIN-RELATED"/>
    <property type="match status" value="1"/>
</dbReference>
<dbReference type="InterPro" id="IPR007219">
    <property type="entry name" value="XnlR_reg_dom"/>
</dbReference>
<gene>
    <name evidence="6" type="ORF">G7Y89_g6919</name>
</gene>
<dbReference type="InterPro" id="IPR008778">
    <property type="entry name" value="Pirin_C_dom"/>
</dbReference>
<dbReference type="OrthoDB" id="198735at2759"/>
<proteinExistence type="inferred from homology"/>
<dbReference type="EMBL" id="JAAMPI010000466">
    <property type="protein sequence ID" value="KAF4631203.1"/>
    <property type="molecule type" value="Genomic_DNA"/>
</dbReference>
<feature type="region of interest" description="Disordered" evidence="4">
    <location>
        <begin position="913"/>
        <end position="938"/>
    </location>
</feature>
<dbReference type="Pfam" id="PF02678">
    <property type="entry name" value="Pirin"/>
    <property type="match status" value="1"/>
</dbReference>
<keyword evidence="7" id="KW-1185">Reference proteome</keyword>
<dbReference type="CDD" id="cd02909">
    <property type="entry name" value="cupin_pirin_N"/>
    <property type="match status" value="1"/>
</dbReference>
<feature type="domain" description="Xylanolytic transcriptional activator regulatory" evidence="5">
    <location>
        <begin position="606"/>
        <end position="682"/>
    </location>
</feature>
<dbReference type="SUPFAM" id="SSF51182">
    <property type="entry name" value="RmlC-like cupins"/>
    <property type="match status" value="1"/>
</dbReference>
<dbReference type="InterPro" id="IPR011051">
    <property type="entry name" value="RmlC_Cupin_sf"/>
</dbReference>
<feature type="compositionally biased region" description="Polar residues" evidence="4">
    <location>
        <begin position="926"/>
        <end position="938"/>
    </location>
</feature>
<dbReference type="Proteomes" id="UP000566819">
    <property type="component" value="Unassembled WGS sequence"/>
</dbReference>
<evidence type="ECO:0000313" key="7">
    <source>
        <dbReference type="Proteomes" id="UP000566819"/>
    </source>
</evidence>
<evidence type="ECO:0000256" key="2">
    <source>
        <dbReference type="ARBA" id="ARBA00023242"/>
    </source>
</evidence>
<evidence type="ECO:0000256" key="1">
    <source>
        <dbReference type="ARBA" id="ARBA00008416"/>
    </source>
</evidence>
<dbReference type="Pfam" id="PF05726">
    <property type="entry name" value="Pirin_C"/>
    <property type="match status" value="1"/>
</dbReference>
<dbReference type="PANTHER" id="PTHR13903:SF8">
    <property type="entry name" value="PIRIN"/>
    <property type="match status" value="1"/>
</dbReference>
<evidence type="ECO:0000256" key="4">
    <source>
        <dbReference type="SAM" id="MobiDB-lite"/>
    </source>
</evidence>
<comment type="caution">
    <text evidence="6">The sequence shown here is derived from an EMBL/GenBank/DDBJ whole genome shotgun (WGS) entry which is preliminary data.</text>
</comment>
<evidence type="ECO:0000259" key="5">
    <source>
        <dbReference type="SMART" id="SM00906"/>
    </source>
</evidence>
<evidence type="ECO:0000313" key="6">
    <source>
        <dbReference type="EMBL" id="KAF4631203.1"/>
    </source>
</evidence>
<evidence type="ECO:0000256" key="3">
    <source>
        <dbReference type="RuleBase" id="RU003457"/>
    </source>
</evidence>
<dbReference type="InterPro" id="IPR012093">
    <property type="entry name" value="Pirin"/>
</dbReference>
<comment type="similarity">
    <text evidence="1 3">Belongs to the pirin family.</text>
</comment>
<dbReference type="CDD" id="cd12148">
    <property type="entry name" value="fungal_TF_MHR"/>
    <property type="match status" value="1"/>
</dbReference>
<protein>
    <recommendedName>
        <fullName evidence="5">Xylanolytic transcriptional activator regulatory domain-containing protein</fullName>
    </recommendedName>
</protein>
<dbReference type="SMART" id="SM00906">
    <property type="entry name" value="Fungal_trans"/>
    <property type="match status" value="1"/>
</dbReference>
<dbReference type="GO" id="GO:0008270">
    <property type="term" value="F:zinc ion binding"/>
    <property type="evidence" value="ECO:0007669"/>
    <property type="project" value="InterPro"/>
</dbReference>
<organism evidence="6 7">
    <name type="scientific">Cudoniella acicularis</name>
    <dbReference type="NCBI Taxonomy" id="354080"/>
    <lineage>
        <taxon>Eukaryota</taxon>
        <taxon>Fungi</taxon>
        <taxon>Dikarya</taxon>
        <taxon>Ascomycota</taxon>
        <taxon>Pezizomycotina</taxon>
        <taxon>Leotiomycetes</taxon>
        <taxon>Helotiales</taxon>
        <taxon>Tricladiaceae</taxon>
        <taxon>Cudoniella</taxon>
    </lineage>
</organism>
<dbReference type="InterPro" id="IPR003829">
    <property type="entry name" value="Pirin_N_dom"/>
</dbReference>
<dbReference type="GO" id="GO:0006351">
    <property type="term" value="P:DNA-templated transcription"/>
    <property type="evidence" value="ECO:0007669"/>
    <property type="project" value="InterPro"/>
</dbReference>
<dbReference type="CDD" id="cd02247">
    <property type="entry name" value="cupin_pirin_C"/>
    <property type="match status" value="1"/>
</dbReference>